<protein>
    <submittedName>
        <fullName evidence="9">Basic membrane protein A</fullName>
    </submittedName>
</protein>
<proteinExistence type="inferred from homology"/>
<evidence type="ECO:0000256" key="2">
    <source>
        <dbReference type="ARBA" id="ARBA00008610"/>
    </source>
</evidence>
<dbReference type="Pfam" id="PF02608">
    <property type="entry name" value="Bmp"/>
    <property type="match status" value="1"/>
</dbReference>
<organism evidence="9 10">
    <name type="scientific">Thermanaeromonas toyohensis ToBE</name>
    <dbReference type="NCBI Taxonomy" id="698762"/>
    <lineage>
        <taxon>Bacteria</taxon>
        <taxon>Bacillati</taxon>
        <taxon>Bacillota</taxon>
        <taxon>Clostridia</taxon>
        <taxon>Neomoorellales</taxon>
        <taxon>Neomoorellaceae</taxon>
        <taxon>Thermanaeromonas</taxon>
    </lineage>
</organism>
<dbReference type="EMBL" id="LT838272">
    <property type="protein sequence ID" value="SMB93261.1"/>
    <property type="molecule type" value="Genomic_DNA"/>
</dbReference>
<dbReference type="OrthoDB" id="9769871at2"/>
<feature type="domain" description="ABC transporter substrate-binding protein PnrA-like" evidence="8">
    <location>
        <begin position="43"/>
        <end position="337"/>
    </location>
</feature>
<keyword evidence="6" id="KW-0449">Lipoprotein</keyword>
<keyword evidence="5" id="KW-0472">Membrane</keyword>
<dbReference type="PANTHER" id="PTHR34296">
    <property type="entry name" value="TRANSCRIPTIONAL ACTIVATOR PROTEIN MED"/>
    <property type="match status" value="1"/>
</dbReference>
<keyword evidence="10" id="KW-1185">Reference proteome</keyword>
<evidence type="ECO:0000256" key="4">
    <source>
        <dbReference type="ARBA" id="ARBA00022729"/>
    </source>
</evidence>
<feature type="signal peptide" evidence="7">
    <location>
        <begin position="1"/>
        <end position="21"/>
    </location>
</feature>
<sequence>MKEWKKILTILVAVTFLATLAACGGKPATDTKKGGETKQPEKIRIALVLPSTVDDMAWSQSMYEGLKAVQEKMGKDKVEIAVSERLGDAVNAGAAIRQYASQGYDIVIAHGAQYQSVLREIAADFPKTTFAYGTGFQTAPNIFAYDPQAQEGGYLLGILAAKMTKSGIVGIVGPVESGDAIKYNNGFQQGVAATKSDVKVRIAYTGSFNNIVGAGELAKVHMDAGADILTGSSQQAVGAIRAVAERSGKYWLSTDMDQSSIAPNTVLASQVYHWEKVVEKMISLRKQGVLGGQHLMLSFADGTLELKYNPKLADKIPQEAKDAVEKARQQIVSGSLKIELPKEQPKK</sequence>
<reference evidence="9 10" key="1">
    <citation type="submission" date="2017-04" db="EMBL/GenBank/DDBJ databases">
        <authorList>
            <person name="Afonso C.L."/>
            <person name="Miller P.J."/>
            <person name="Scott M.A."/>
            <person name="Spackman E."/>
            <person name="Goraichik I."/>
            <person name="Dimitrov K.M."/>
            <person name="Suarez D.L."/>
            <person name="Swayne D.E."/>
        </authorList>
    </citation>
    <scope>NUCLEOTIDE SEQUENCE [LARGE SCALE GENOMIC DNA]</scope>
    <source>
        <strain evidence="9 10">ToBE</strain>
    </source>
</reference>
<dbReference type="InterPro" id="IPR003760">
    <property type="entry name" value="PnrA-like"/>
</dbReference>
<dbReference type="Proteomes" id="UP000192569">
    <property type="component" value="Chromosome I"/>
</dbReference>
<name>A0A1W1VJM8_9FIRM</name>
<evidence type="ECO:0000259" key="8">
    <source>
        <dbReference type="Pfam" id="PF02608"/>
    </source>
</evidence>
<keyword evidence="3" id="KW-1003">Cell membrane</keyword>
<evidence type="ECO:0000256" key="5">
    <source>
        <dbReference type="ARBA" id="ARBA00023136"/>
    </source>
</evidence>
<comment type="similarity">
    <text evidence="2">Belongs to the BMP lipoprotein family.</text>
</comment>
<evidence type="ECO:0000313" key="10">
    <source>
        <dbReference type="Proteomes" id="UP000192569"/>
    </source>
</evidence>
<evidence type="ECO:0000256" key="6">
    <source>
        <dbReference type="ARBA" id="ARBA00023288"/>
    </source>
</evidence>
<dbReference type="STRING" id="698762.SAMN00808754_0827"/>
<gene>
    <name evidence="9" type="ORF">SAMN00808754_0827</name>
</gene>
<dbReference type="PANTHER" id="PTHR34296:SF2">
    <property type="entry name" value="ABC TRANSPORTER GUANOSINE-BINDING PROTEIN NUPN"/>
    <property type="match status" value="1"/>
</dbReference>
<comment type="subcellular location">
    <subcellularLocation>
        <location evidence="1">Cell membrane</location>
        <topology evidence="1">Lipid-anchor</topology>
    </subcellularLocation>
</comment>
<evidence type="ECO:0000256" key="3">
    <source>
        <dbReference type="ARBA" id="ARBA00022475"/>
    </source>
</evidence>
<evidence type="ECO:0000256" key="1">
    <source>
        <dbReference type="ARBA" id="ARBA00004193"/>
    </source>
</evidence>
<dbReference type="GO" id="GO:0005886">
    <property type="term" value="C:plasma membrane"/>
    <property type="evidence" value="ECO:0007669"/>
    <property type="project" value="UniProtKB-SubCell"/>
</dbReference>
<dbReference type="RefSeq" id="WP_084664306.1">
    <property type="nucleotide sequence ID" value="NZ_LT838272.1"/>
</dbReference>
<dbReference type="PROSITE" id="PS51257">
    <property type="entry name" value="PROKAR_LIPOPROTEIN"/>
    <property type="match status" value="1"/>
</dbReference>
<dbReference type="CDD" id="cd06304">
    <property type="entry name" value="PBP1_BmpA_Med_PnrA-like"/>
    <property type="match status" value="1"/>
</dbReference>
<evidence type="ECO:0000313" key="9">
    <source>
        <dbReference type="EMBL" id="SMB93261.1"/>
    </source>
</evidence>
<dbReference type="InterPro" id="IPR050957">
    <property type="entry name" value="BMP_lipoprotein"/>
</dbReference>
<accession>A0A1W1VJM8</accession>
<dbReference type="SUPFAM" id="SSF53822">
    <property type="entry name" value="Periplasmic binding protein-like I"/>
    <property type="match status" value="1"/>
</dbReference>
<feature type="chain" id="PRO_5038619815" evidence="7">
    <location>
        <begin position="22"/>
        <end position="347"/>
    </location>
</feature>
<keyword evidence="4 7" id="KW-0732">Signal</keyword>
<dbReference type="AlphaFoldDB" id="A0A1W1VJM8"/>
<evidence type="ECO:0000256" key="7">
    <source>
        <dbReference type="SAM" id="SignalP"/>
    </source>
</evidence>
<dbReference type="Gene3D" id="3.40.50.2300">
    <property type="match status" value="2"/>
</dbReference>
<dbReference type="InterPro" id="IPR028082">
    <property type="entry name" value="Peripla_BP_I"/>
</dbReference>